<comment type="caution">
    <text evidence="1">The sequence shown here is derived from an EMBL/GenBank/DDBJ whole genome shotgun (WGS) entry which is preliminary data.</text>
</comment>
<evidence type="ECO:0000313" key="1">
    <source>
        <dbReference type="EMBL" id="KAK3922759.1"/>
    </source>
</evidence>
<evidence type="ECO:0000313" key="2">
    <source>
        <dbReference type="EMBL" id="KAK3922761.1"/>
    </source>
</evidence>
<dbReference type="EMBL" id="JAHWGI010001108">
    <property type="protein sequence ID" value="KAK3922759.1"/>
    <property type="molecule type" value="Genomic_DNA"/>
</dbReference>
<reference evidence="1" key="2">
    <citation type="journal article" date="2023" name="BMC Genomics">
        <title>Pest status, molecular evolution, and epigenetic factors derived from the genome assembly of Frankliniella fusca, a thysanopteran phytovirus vector.</title>
        <authorList>
            <person name="Catto M.A."/>
            <person name="Labadie P.E."/>
            <person name="Jacobson A.L."/>
            <person name="Kennedy G.G."/>
            <person name="Srinivasan R."/>
            <person name="Hunt B.G."/>
        </authorList>
    </citation>
    <scope>NUCLEOTIDE SEQUENCE</scope>
    <source>
        <strain evidence="1">PL_HMW_Pooled</strain>
    </source>
</reference>
<name>A0AAE1LLC1_9NEOP</name>
<gene>
    <name evidence="1" type="ORF">KUF71_000161</name>
    <name evidence="2" type="ORF">KUF71_000163</name>
</gene>
<reference evidence="1" key="1">
    <citation type="submission" date="2021-07" db="EMBL/GenBank/DDBJ databases">
        <authorList>
            <person name="Catto M.A."/>
            <person name="Jacobson A."/>
            <person name="Kennedy G."/>
            <person name="Labadie P."/>
            <person name="Hunt B.G."/>
            <person name="Srinivasan R."/>
        </authorList>
    </citation>
    <scope>NUCLEOTIDE SEQUENCE</scope>
    <source>
        <strain evidence="1">PL_HMW_Pooled</strain>
        <tissue evidence="1">Head</tissue>
    </source>
</reference>
<dbReference type="Proteomes" id="UP001219518">
    <property type="component" value="Unassembled WGS sequence"/>
</dbReference>
<evidence type="ECO:0000313" key="3">
    <source>
        <dbReference type="Proteomes" id="UP001219518"/>
    </source>
</evidence>
<keyword evidence="3" id="KW-1185">Reference proteome</keyword>
<sequence>MVLSLKLKCKEQMLTKPTIKSGVLFYSTALLRVLSLQTWLTKRQYLSKPASPLSPSNVVLGSKMLNISEEQVLGQIGS</sequence>
<dbReference type="EMBL" id="JAHWGI010001108">
    <property type="protein sequence ID" value="KAK3922761.1"/>
    <property type="molecule type" value="Genomic_DNA"/>
</dbReference>
<dbReference type="AlphaFoldDB" id="A0AAE1LLC1"/>
<organism evidence="1 3">
    <name type="scientific">Frankliniella fusca</name>
    <dbReference type="NCBI Taxonomy" id="407009"/>
    <lineage>
        <taxon>Eukaryota</taxon>
        <taxon>Metazoa</taxon>
        <taxon>Ecdysozoa</taxon>
        <taxon>Arthropoda</taxon>
        <taxon>Hexapoda</taxon>
        <taxon>Insecta</taxon>
        <taxon>Pterygota</taxon>
        <taxon>Neoptera</taxon>
        <taxon>Paraneoptera</taxon>
        <taxon>Thysanoptera</taxon>
        <taxon>Terebrantia</taxon>
        <taxon>Thripoidea</taxon>
        <taxon>Thripidae</taxon>
        <taxon>Frankliniella</taxon>
    </lineage>
</organism>
<proteinExistence type="predicted"/>
<accession>A0AAE1LLC1</accession>
<protein>
    <submittedName>
        <fullName evidence="1">Nephrocystin-3</fullName>
    </submittedName>
</protein>